<keyword evidence="4 5" id="KW-0472">Membrane</keyword>
<feature type="non-terminal residue" evidence="7">
    <location>
        <position position="134"/>
    </location>
</feature>
<organism evidence="7 8">
    <name type="scientific">Pristionchus fissidentatus</name>
    <dbReference type="NCBI Taxonomy" id="1538716"/>
    <lineage>
        <taxon>Eukaryota</taxon>
        <taxon>Metazoa</taxon>
        <taxon>Ecdysozoa</taxon>
        <taxon>Nematoda</taxon>
        <taxon>Chromadorea</taxon>
        <taxon>Rhabditida</taxon>
        <taxon>Rhabditina</taxon>
        <taxon>Diplogasteromorpha</taxon>
        <taxon>Diplogasteroidea</taxon>
        <taxon>Neodiplogasteridae</taxon>
        <taxon>Pristionchus</taxon>
    </lineage>
</organism>
<feature type="domain" description="ABC-2 type transporter transmembrane" evidence="6">
    <location>
        <begin position="6"/>
        <end position="127"/>
    </location>
</feature>
<feature type="transmembrane region" description="Helical" evidence="5">
    <location>
        <begin position="104"/>
        <end position="128"/>
    </location>
</feature>
<sequence length="134" mass="14679">VIPNCDFSLLLVFFFLFALSSIAQSLLFSTFFTNANIATAFTAIVVFLCFFPFELSGKMKSEIMTKLSLVLPQTAMGFGMSMIANGDDNGEARWATMGEMQMDGLFLSDVMIALAVDTVIFCVIAWYISAIHPG</sequence>
<evidence type="ECO:0000256" key="2">
    <source>
        <dbReference type="ARBA" id="ARBA00022692"/>
    </source>
</evidence>
<gene>
    <name evidence="7" type="ORF">PFISCL1PPCAC_28491</name>
</gene>
<comment type="caution">
    <text evidence="7">The sequence shown here is derived from an EMBL/GenBank/DDBJ whole genome shotgun (WGS) entry which is preliminary data.</text>
</comment>
<evidence type="ECO:0000259" key="6">
    <source>
        <dbReference type="Pfam" id="PF12698"/>
    </source>
</evidence>
<dbReference type="GO" id="GO:0016020">
    <property type="term" value="C:membrane"/>
    <property type="evidence" value="ECO:0007669"/>
    <property type="project" value="UniProtKB-SubCell"/>
</dbReference>
<reference evidence="7" key="1">
    <citation type="submission" date="2023-10" db="EMBL/GenBank/DDBJ databases">
        <title>Genome assembly of Pristionchus species.</title>
        <authorList>
            <person name="Yoshida K."/>
            <person name="Sommer R.J."/>
        </authorList>
    </citation>
    <scope>NUCLEOTIDE SEQUENCE</scope>
    <source>
        <strain evidence="7">RS5133</strain>
    </source>
</reference>
<evidence type="ECO:0000256" key="1">
    <source>
        <dbReference type="ARBA" id="ARBA00004141"/>
    </source>
</evidence>
<dbReference type="Proteomes" id="UP001432322">
    <property type="component" value="Unassembled WGS sequence"/>
</dbReference>
<name>A0AAV5X4M8_9BILA</name>
<evidence type="ECO:0000256" key="3">
    <source>
        <dbReference type="ARBA" id="ARBA00022989"/>
    </source>
</evidence>
<feature type="transmembrane region" description="Helical" evidence="5">
    <location>
        <begin position="67"/>
        <end position="84"/>
    </location>
</feature>
<dbReference type="AlphaFoldDB" id="A0AAV5X4M8"/>
<dbReference type="InterPro" id="IPR013525">
    <property type="entry name" value="ABC2_TM"/>
</dbReference>
<dbReference type="GO" id="GO:0140359">
    <property type="term" value="F:ABC-type transporter activity"/>
    <property type="evidence" value="ECO:0007669"/>
    <property type="project" value="InterPro"/>
</dbReference>
<dbReference type="PANTHER" id="PTHR19229">
    <property type="entry name" value="ATP-BINDING CASSETTE TRANSPORTER SUBFAMILY A ABCA"/>
    <property type="match status" value="1"/>
</dbReference>
<keyword evidence="8" id="KW-1185">Reference proteome</keyword>
<evidence type="ECO:0000313" key="8">
    <source>
        <dbReference type="Proteomes" id="UP001432322"/>
    </source>
</evidence>
<proteinExistence type="predicted"/>
<evidence type="ECO:0000256" key="5">
    <source>
        <dbReference type="SAM" id="Phobius"/>
    </source>
</evidence>
<dbReference type="InterPro" id="IPR026082">
    <property type="entry name" value="ABCA"/>
</dbReference>
<feature type="transmembrane region" description="Helical" evidence="5">
    <location>
        <begin position="35"/>
        <end position="55"/>
    </location>
</feature>
<accession>A0AAV5X4M8</accession>
<keyword evidence="2 5" id="KW-0812">Transmembrane</keyword>
<protein>
    <recommendedName>
        <fullName evidence="6">ABC-2 type transporter transmembrane domain-containing protein</fullName>
    </recommendedName>
</protein>
<dbReference type="Pfam" id="PF12698">
    <property type="entry name" value="ABC2_membrane_3"/>
    <property type="match status" value="1"/>
</dbReference>
<evidence type="ECO:0000256" key="4">
    <source>
        <dbReference type="ARBA" id="ARBA00023136"/>
    </source>
</evidence>
<keyword evidence="3 5" id="KW-1133">Transmembrane helix</keyword>
<dbReference type="GO" id="GO:0005319">
    <property type="term" value="F:lipid transporter activity"/>
    <property type="evidence" value="ECO:0007669"/>
    <property type="project" value="TreeGrafter"/>
</dbReference>
<dbReference type="PANTHER" id="PTHR19229:SF260">
    <property type="entry name" value="ABC TRANSPORTER DOMAIN-CONTAINING PROTEIN"/>
    <property type="match status" value="1"/>
</dbReference>
<evidence type="ECO:0000313" key="7">
    <source>
        <dbReference type="EMBL" id="GMT37194.1"/>
    </source>
</evidence>
<comment type="subcellular location">
    <subcellularLocation>
        <location evidence="1">Membrane</location>
        <topology evidence="1">Multi-pass membrane protein</topology>
    </subcellularLocation>
</comment>
<feature type="non-terminal residue" evidence="7">
    <location>
        <position position="1"/>
    </location>
</feature>
<dbReference type="EMBL" id="BTSY01000068">
    <property type="protein sequence ID" value="GMT37194.1"/>
    <property type="molecule type" value="Genomic_DNA"/>
</dbReference>